<evidence type="ECO:0000313" key="3">
    <source>
        <dbReference type="Proteomes" id="UP000314294"/>
    </source>
</evidence>
<name>A0A4Z2EV60_9TELE</name>
<feature type="compositionally biased region" description="Acidic residues" evidence="1">
    <location>
        <begin position="19"/>
        <end position="29"/>
    </location>
</feature>
<dbReference type="AlphaFoldDB" id="A0A4Z2EV60"/>
<proteinExistence type="predicted"/>
<dbReference type="EMBL" id="SRLO01002479">
    <property type="protein sequence ID" value="TNN32826.1"/>
    <property type="molecule type" value="Genomic_DNA"/>
</dbReference>
<protein>
    <submittedName>
        <fullName evidence="2">Uncharacterized protein</fullName>
    </submittedName>
</protein>
<organism evidence="2 3">
    <name type="scientific">Liparis tanakae</name>
    <name type="common">Tanaka's snailfish</name>
    <dbReference type="NCBI Taxonomy" id="230148"/>
    <lineage>
        <taxon>Eukaryota</taxon>
        <taxon>Metazoa</taxon>
        <taxon>Chordata</taxon>
        <taxon>Craniata</taxon>
        <taxon>Vertebrata</taxon>
        <taxon>Euteleostomi</taxon>
        <taxon>Actinopterygii</taxon>
        <taxon>Neopterygii</taxon>
        <taxon>Teleostei</taxon>
        <taxon>Neoteleostei</taxon>
        <taxon>Acanthomorphata</taxon>
        <taxon>Eupercaria</taxon>
        <taxon>Perciformes</taxon>
        <taxon>Cottioidei</taxon>
        <taxon>Cottales</taxon>
        <taxon>Liparidae</taxon>
        <taxon>Liparis</taxon>
    </lineage>
</organism>
<keyword evidence="3" id="KW-1185">Reference proteome</keyword>
<reference evidence="2 3" key="1">
    <citation type="submission" date="2019-03" db="EMBL/GenBank/DDBJ databases">
        <title>First draft genome of Liparis tanakae, snailfish: a comprehensive survey of snailfish specific genes.</title>
        <authorList>
            <person name="Kim W."/>
            <person name="Song I."/>
            <person name="Jeong J.-H."/>
            <person name="Kim D."/>
            <person name="Kim S."/>
            <person name="Ryu S."/>
            <person name="Song J.Y."/>
            <person name="Lee S.K."/>
        </authorList>
    </citation>
    <scope>NUCLEOTIDE SEQUENCE [LARGE SCALE GENOMIC DNA]</scope>
    <source>
        <tissue evidence="2">Muscle</tissue>
    </source>
</reference>
<feature type="region of interest" description="Disordered" evidence="1">
    <location>
        <begin position="19"/>
        <end position="62"/>
    </location>
</feature>
<evidence type="ECO:0000313" key="2">
    <source>
        <dbReference type="EMBL" id="TNN32826.1"/>
    </source>
</evidence>
<dbReference type="Proteomes" id="UP000314294">
    <property type="component" value="Unassembled WGS sequence"/>
</dbReference>
<sequence length="62" mass="6746">MRHGDQTAPIWAGVSVLVQEEEEEEEEEEQNKGTAGGSILHSRFPLSGEEAVRMLPGGEACH</sequence>
<gene>
    <name evidence="2" type="ORF">EYF80_057010</name>
</gene>
<comment type="caution">
    <text evidence="2">The sequence shown here is derived from an EMBL/GenBank/DDBJ whole genome shotgun (WGS) entry which is preliminary data.</text>
</comment>
<accession>A0A4Z2EV60</accession>
<evidence type="ECO:0000256" key="1">
    <source>
        <dbReference type="SAM" id="MobiDB-lite"/>
    </source>
</evidence>